<comment type="caution">
    <text evidence="1">The sequence shown here is derived from an EMBL/GenBank/DDBJ whole genome shotgun (WGS) entry which is preliminary data.</text>
</comment>
<proteinExistence type="predicted"/>
<evidence type="ECO:0000313" key="1">
    <source>
        <dbReference type="EMBL" id="GAA0570383.1"/>
    </source>
</evidence>
<dbReference type="Proteomes" id="UP001499951">
    <property type="component" value="Unassembled WGS sequence"/>
</dbReference>
<keyword evidence="2" id="KW-1185">Reference proteome</keyword>
<reference evidence="2" key="1">
    <citation type="journal article" date="2019" name="Int. J. Syst. Evol. Microbiol.">
        <title>The Global Catalogue of Microorganisms (GCM) 10K type strain sequencing project: providing services to taxonomists for standard genome sequencing and annotation.</title>
        <authorList>
            <consortium name="The Broad Institute Genomics Platform"/>
            <consortium name="The Broad Institute Genome Sequencing Center for Infectious Disease"/>
            <person name="Wu L."/>
            <person name="Ma J."/>
        </authorList>
    </citation>
    <scope>NUCLEOTIDE SEQUENCE [LARGE SCALE GENOMIC DNA]</scope>
    <source>
        <strain evidence="2">JCM 15089</strain>
    </source>
</reference>
<evidence type="ECO:0000313" key="2">
    <source>
        <dbReference type="Proteomes" id="UP001499951"/>
    </source>
</evidence>
<accession>A0ABP3PM81</accession>
<name>A0ABP3PM81_9PROT</name>
<sequence length="121" mass="12642">MKTVSRRQTLWLGGSAAVLVAGGVGGRLLLRKRYAPTPYDDLIALAHDRDAAAQIGETVLAEVDDFEPIAMAVRLRARIAGRPLATALTDDVAKGHLVEGGGWVLPEMLGLICALAAKAAG</sequence>
<protein>
    <submittedName>
        <fullName evidence="1">Uncharacterized protein</fullName>
    </submittedName>
</protein>
<gene>
    <name evidence="1" type="ORF">GCM10008942_19000</name>
</gene>
<organism evidence="1 2">
    <name type="scientific">Rhizomicrobium electricum</name>
    <dbReference type="NCBI Taxonomy" id="480070"/>
    <lineage>
        <taxon>Bacteria</taxon>
        <taxon>Pseudomonadati</taxon>
        <taxon>Pseudomonadota</taxon>
        <taxon>Alphaproteobacteria</taxon>
        <taxon>Micropepsales</taxon>
        <taxon>Micropepsaceae</taxon>
        <taxon>Rhizomicrobium</taxon>
    </lineage>
</organism>
<dbReference type="EMBL" id="BAAADD010000004">
    <property type="protein sequence ID" value="GAA0570383.1"/>
    <property type="molecule type" value="Genomic_DNA"/>
</dbReference>
<dbReference type="RefSeq" id="WP_166929377.1">
    <property type="nucleotide sequence ID" value="NZ_BAAADD010000004.1"/>
</dbReference>